<feature type="transmembrane region" description="Helical" evidence="13">
    <location>
        <begin position="69"/>
        <end position="90"/>
    </location>
</feature>
<dbReference type="CTD" id="56413"/>
<dbReference type="GO" id="GO:0006954">
    <property type="term" value="P:inflammatory response"/>
    <property type="evidence" value="ECO:0007669"/>
    <property type="project" value="TreeGrafter"/>
</dbReference>
<dbReference type="InterPro" id="IPR003982">
    <property type="entry name" value="Leukotriene_B4_typ-2_rcpt"/>
</dbReference>
<keyword evidence="8 16" id="KW-0675">Receptor</keyword>
<feature type="transmembrane region" description="Helical" evidence="13">
    <location>
        <begin position="25"/>
        <end position="48"/>
    </location>
</feature>
<keyword evidence="7 13" id="KW-0472">Membrane</keyword>
<name>A0A6P3GS86_BISBB</name>
<keyword evidence="10" id="KW-0807">Transducer</keyword>
<accession>A0A6P3GS86</accession>
<dbReference type="Gene3D" id="1.20.1070.10">
    <property type="entry name" value="Rhodopsin 7-helix transmembrane proteins"/>
    <property type="match status" value="1"/>
</dbReference>
<evidence type="ECO:0000313" key="15">
    <source>
        <dbReference type="Proteomes" id="UP000515208"/>
    </source>
</evidence>
<evidence type="ECO:0000256" key="11">
    <source>
        <dbReference type="ARBA" id="ARBA00025736"/>
    </source>
</evidence>
<dbReference type="Proteomes" id="UP000515208">
    <property type="component" value="Unplaced"/>
</dbReference>
<keyword evidence="3" id="KW-0597">Phosphoprotein</keyword>
<feature type="compositionally biased region" description="Gly residues" evidence="12">
    <location>
        <begin position="219"/>
        <end position="230"/>
    </location>
</feature>
<dbReference type="GO" id="GO:0007204">
    <property type="term" value="P:positive regulation of cytosolic calcium ion concentration"/>
    <property type="evidence" value="ECO:0007669"/>
    <property type="project" value="TreeGrafter"/>
</dbReference>
<protein>
    <submittedName>
        <fullName evidence="16">Leukotriene B4 receptor 2</fullName>
    </submittedName>
</protein>
<sequence>MSVCYRPPGNETLLSWKTSRATGTAFLLLAALLGLPGNGFVVWSLAGWRSARGRPLAATLVLPLARPDGAVLLLTPLFVAFLTRQAWPLGQAGCKAVYYVCALSMYASVLLTGLLSLQRCLAAVNVLQALAALAPPEGAFARLGGAGQAARAGTTALAFFSSSVNPVLYLFTAGDLLPRAGPRFLMRLFEGSGEARGGGRSREGTLELRTTPRLKVVGRAGGNGDPGGGAQKDSQGWDP</sequence>
<dbReference type="GO" id="GO:0004974">
    <property type="term" value="F:leukotriene receptor activity"/>
    <property type="evidence" value="ECO:0007669"/>
    <property type="project" value="InterPro"/>
</dbReference>
<comment type="subcellular location">
    <subcellularLocation>
        <location evidence="1">Cell membrane</location>
        <topology evidence="1">Multi-pass membrane protein</topology>
    </subcellularLocation>
</comment>
<feature type="transmembrane region" description="Helical" evidence="13">
    <location>
        <begin position="96"/>
        <end position="117"/>
    </location>
</feature>
<dbReference type="InterPro" id="IPR000276">
    <property type="entry name" value="GPCR_Rhodpsn"/>
</dbReference>
<dbReference type="SUPFAM" id="SSF81321">
    <property type="entry name" value="Family A G protein-coupled receptor-like"/>
    <property type="match status" value="1"/>
</dbReference>
<dbReference type="PRINTS" id="PR01478">
    <property type="entry name" value="LTB2RECEPTOR"/>
</dbReference>
<dbReference type="PRINTS" id="PR00237">
    <property type="entry name" value="GPCRRHODOPSN"/>
</dbReference>
<keyword evidence="4 13" id="KW-0812">Transmembrane</keyword>
<keyword evidence="6" id="KW-0297">G-protein coupled receptor</keyword>
<keyword evidence="2" id="KW-1003">Cell membrane</keyword>
<evidence type="ECO:0000256" key="8">
    <source>
        <dbReference type="ARBA" id="ARBA00023170"/>
    </source>
</evidence>
<dbReference type="GeneID" id="104982098"/>
<dbReference type="PRINTS" id="PR01476">
    <property type="entry name" value="LTBRECEPTOR"/>
</dbReference>
<dbReference type="PROSITE" id="PS50262">
    <property type="entry name" value="G_PROTEIN_RECEP_F1_2"/>
    <property type="match status" value="1"/>
</dbReference>
<evidence type="ECO:0000256" key="13">
    <source>
        <dbReference type="SAM" id="Phobius"/>
    </source>
</evidence>
<dbReference type="AlphaFoldDB" id="A0A6P3GS86"/>
<evidence type="ECO:0000256" key="4">
    <source>
        <dbReference type="ARBA" id="ARBA00022692"/>
    </source>
</evidence>
<dbReference type="RefSeq" id="XP_010829719.1">
    <property type="nucleotide sequence ID" value="XM_010831417.1"/>
</dbReference>
<dbReference type="InterPro" id="IPR017452">
    <property type="entry name" value="GPCR_Rhodpsn_7TM"/>
</dbReference>
<proteinExistence type="inferred from homology"/>
<dbReference type="OrthoDB" id="5980579at2759"/>
<keyword evidence="5 13" id="KW-1133">Transmembrane helix</keyword>
<evidence type="ECO:0000256" key="6">
    <source>
        <dbReference type="ARBA" id="ARBA00023040"/>
    </source>
</evidence>
<evidence type="ECO:0000256" key="2">
    <source>
        <dbReference type="ARBA" id="ARBA00022475"/>
    </source>
</evidence>
<evidence type="ECO:0000256" key="10">
    <source>
        <dbReference type="ARBA" id="ARBA00023224"/>
    </source>
</evidence>
<evidence type="ECO:0000259" key="14">
    <source>
        <dbReference type="PROSITE" id="PS50262"/>
    </source>
</evidence>
<evidence type="ECO:0000256" key="7">
    <source>
        <dbReference type="ARBA" id="ARBA00023136"/>
    </source>
</evidence>
<feature type="region of interest" description="Disordered" evidence="12">
    <location>
        <begin position="193"/>
        <end position="239"/>
    </location>
</feature>
<comment type="similarity">
    <text evidence="11">Belongs to the chemokine-like receptor (CMKLR) family.</text>
</comment>
<feature type="domain" description="G-protein coupled receptors family 1 profile" evidence="14">
    <location>
        <begin position="37"/>
        <end position="135"/>
    </location>
</feature>
<evidence type="ECO:0000313" key="16">
    <source>
        <dbReference type="RefSeq" id="XP_010829719.1"/>
    </source>
</evidence>
<dbReference type="KEGG" id="bbis:104982098"/>
<dbReference type="GO" id="GO:0004875">
    <property type="term" value="F:complement receptor activity"/>
    <property type="evidence" value="ECO:0007669"/>
    <property type="project" value="TreeGrafter"/>
</dbReference>
<evidence type="ECO:0000256" key="3">
    <source>
        <dbReference type="ARBA" id="ARBA00022553"/>
    </source>
</evidence>
<evidence type="ECO:0000256" key="9">
    <source>
        <dbReference type="ARBA" id="ARBA00023180"/>
    </source>
</evidence>
<evidence type="ECO:0000256" key="1">
    <source>
        <dbReference type="ARBA" id="ARBA00004651"/>
    </source>
</evidence>
<dbReference type="GO" id="GO:0005886">
    <property type="term" value="C:plasma membrane"/>
    <property type="evidence" value="ECO:0007669"/>
    <property type="project" value="UniProtKB-SubCell"/>
</dbReference>
<keyword evidence="15" id="KW-1185">Reference proteome</keyword>
<dbReference type="PANTHER" id="PTHR24225">
    <property type="entry name" value="CHEMOTACTIC RECEPTOR"/>
    <property type="match status" value="1"/>
</dbReference>
<dbReference type="GO" id="GO:0007200">
    <property type="term" value="P:phospholipase C-activating G protein-coupled receptor signaling pathway"/>
    <property type="evidence" value="ECO:0007669"/>
    <property type="project" value="TreeGrafter"/>
</dbReference>
<evidence type="ECO:0000256" key="5">
    <source>
        <dbReference type="ARBA" id="ARBA00022989"/>
    </source>
</evidence>
<dbReference type="PANTHER" id="PTHR24225:SF72">
    <property type="entry name" value="G-PROTEIN COUPLED RECEPTORS FAMILY 1 PROFILE DOMAIN-CONTAINING PROTEIN-RELATED"/>
    <property type="match status" value="1"/>
</dbReference>
<dbReference type="Pfam" id="PF00001">
    <property type="entry name" value="7tm_1"/>
    <property type="match status" value="1"/>
</dbReference>
<gene>
    <name evidence="16" type="primary">LTB4R2</name>
</gene>
<reference evidence="16" key="1">
    <citation type="submission" date="2025-08" db="UniProtKB">
        <authorList>
            <consortium name="RefSeq"/>
        </authorList>
    </citation>
    <scope>IDENTIFICATION</scope>
    <source>
        <tissue evidence="16">Blood</tissue>
    </source>
</reference>
<keyword evidence="9" id="KW-0325">Glycoprotein</keyword>
<dbReference type="InterPro" id="IPR003981">
    <property type="entry name" value="Leukotriene_B4_rcpt"/>
</dbReference>
<evidence type="ECO:0000256" key="12">
    <source>
        <dbReference type="SAM" id="MobiDB-lite"/>
    </source>
</evidence>
<organism evidence="15 16">
    <name type="scientific">Bison bison bison</name>
    <name type="common">North American plains bison</name>
    <dbReference type="NCBI Taxonomy" id="43346"/>
    <lineage>
        <taxon>Eukaryota</taxon>
        <taxon>Metazoa</taxon>
        <taxon>Chordata</taxon>
        <taxon>Craniata</taxon>
        <taxon>Vertebrata</taxon>
        <taxon>Euteleostomi</taxon>
        <taxon>Mammalia</taxon>
        <taxon>Eutheria</taxon>
        <taxon>Laurasiatheria</taxon>
        <taxon>Artiodactyla</taxon>
        <taxon>Ruminantia</taxon>
        <taxon>Pecora</taxon>
        <taxon>Bovidae</taxon>
        <taxon>Bovinae</taxon>
        <taxon>Bison</taxon>
    </lineage>
</organism>
<dbReference type="InterPro" id="IPR000826">
    <property type="entry name" value="Formyl_rcpt-rel"/>
</dbReference>